<proteinExistence type="predicted"/>
<evidence type="ECO:0000313" key="1">
    <source>
        <dbReference type="EMBL" id="TNV86457.1"/>
    </source>
</evidence>
<dbReference type="AlphaFoldDB" id="A0A8J8P3K0"/>
<dbReference type="EMBL" id="RRYP01001065">
    <property type="protein sequence ID" value="TNV86457.1"/>
    <property type="molecule type" value="Genomic_DNA"/>
</dbReference>
<sequence length="141" mass="16447">MPLRSDMVPQFHLVWLGRRLHRDNGLFNGARYLQWSICSGEASLAHEALQNFEGVPTNYTGDRNSRLVVIYHIFCNRVHRCIRLQRERHLDKPWGQIVVHDLQVPNRLLHHLWNLQRNFRGLPQKVLGAPFEPGGGEAVRE</sequence>
<accession>A0A8J8P3K0</accession>
<gene>
    <name evidence="1" type="ORF">FGO68_gene10368</name>
</gene>
<evidence type="ECO:0000313" key="2">
    <source>
        <dbReference type="Proteomes" id="UP000785679"/>
    </source>
</evidence>
<organism evidence="1 2">
    <name type="scientific">Halteria grandinella</name>
    <dbReference type="NCBI Taxonomy" id="5974"/>
    <lineage>
        <taxon>Eukaryota</taxon>
        <taxon>Sar</taxon>
        <taxon>Alveolata</taxon>
        <taxon>Ciliophora</taxon>
        <taxon>Intramacronucleata</taxon>
        <taxon>Spirotrichea</taxon>
        <taxon>Stichotrichia</taxon>
        <taxon>Sporadotrichida</taxon>
        <taxon>Halteriidae</taxon>
        <taxon>Halteria</taxon>
    </lineage>
</organism>
<protein>
    <submittedName>
        <fullName evidence="1">Uncharacterized protein</fullName>
    </submittedName>
</protein>
<comment type="caution">
    <text evidence="1">The sequence shown here is derived from an EMBL/GenBank/DDBJ whole genome shotgun (WGS) entry which is preliminary data.</text>
</comment>
<keyword evidence="2" id="KW-1185">Reference proteome</keyword>
<dbReference type="Proteomes" id="UP000785679">
    <property type="component" value="Unassembled WGS sequence"/>
</dbReference>
<name>A0A8J8P3K0_HALGN</name>
<reference evidence="1" key="1">
    <citation type="submission" date="2019-06" db="EMBL/GenBank/DDBJ databases">
        <authorList>
            <person name="Zheng W."/>
        </authorList>
    </citation>
    <scope>NUCLEOTIDE SEQUENCE</scope>
    <source>
        <strain evidence="1">QDHG01</strain>
    </source>
</reference>